<dbReference type="InterPro" id="IPR043738">
    <property type="entry name" value="DUF5683"/>
</dbReference>
<keyword evidence="3" id="KW-1185">Reference proteome</keyword>
<gene>
    <name evidence="2" type="ORF">N6H18_15325</name>
</gene>
<reference evidence="2" key="1">
    <citation type="submission" date="2022-09" db="EMBL/GenBank/DDBJ databases">
        <title>Comparative genomics and taxonomic characterization of three novel marine species of genus Reichenbachiella exhibiting antioxidant and polysaccharide degradation activities.</title>
        <authorList>
            <person name="Muhammad N."/>
            <person name="Lee Y.-J."/>
            <person name="Ko J."/>
            <person name="Kim S.-G."/>
        </authorList>
    </citation>
    <scope>NUCLEOTIDE SEQUENCE</scope>
    <source>
        <strain evidence="2">BKB1-1</strain>
    </source>
</reference>
<proteinExistence type="predicted"/>
<dbReference type="RefSeq" id="WP_262309158.1">
    <property type="nucleotide sequence ID" value="NZ_CP106679.1"/>
</dbReference>
<dbReference type="EMBL" id="CP106679">
    <property type="protein sequence ID" value="UXP31719.1"/>
    <property type="molecule type" value="Genomic_DNA"/>
</dbReference>
<feature type="domain" description="DUF5683" evidence="1">
    <location>
        <begin position="49"/>
        <end position="194"/>
    </location>
</feature>
<name>A0ABY6CMI0_9BACT</name>
<evidence type="ECO:0000313" key="3">
    <source>
        <dbReference type="Proteomes" id="UP001065174"/>
    </source>
</evidence>
<dbReference type="Proteomes" id="UP001065174">
    <property type="component" value="Chromosome"/>
</dbReference>
<sequence>MLDTLIKNSICVILFIFATLSLRAQNEVIYQDSLFLETPGIETFKSKSKLDPDRSALYSAVLPGLGQMYNKQYWKLPIIYGGGILIGHLIKYNQDYYTAFRNAWIAETDGDESTVNPFSGFSESSLQRRAEQFQRDRDFMIIIGVVYYILNIVDAHVAAHLIEFDINDELAILPSYKEQTQYTVRNIGMSMVINLNK</sequence>
<protein>
    <submittedName>
        <fullName evidence="2">DUF5683 domain-containing protein</fullName>
    </submittedName>
</protein>
<evidence type="ECO:0000259" key="1">
    <source>
        <dbReference type="Pfam" id="PF18935"/>
    </source>
</evidence>
<organism evidence="2 3">
    <name type="scientific">Reichenbachiella agarivorans</name>
    <dbReference type="NCBI Taxonomy" id="2979464"/>
    <lineage>
        <taxon>Bacteria</taxon>
        <taxon>Pseudomonadati</taxon>
        <taxon>Bacteroidota</taxon>
        <taxon>Cytophagia</taxon>
        <taxon>Cytophagales</taxon>
        <taxon>Reichenbachiellaceae</taxon>
        <taxon>Reichenbachiella</taxon>
    </lineage>
</organism>
<evidence type="ECO:0000313" key="2">
    <source>
        <dbReference type="EMBL" id="UXP31719.1"/>
    </source>
</evidence>
<dbReference type="Pfam" id="PF18935">
    <property type="entry name" value="DUF5683"/>
    <property type="match status" value="1"/>
</dbReference>
<accession>A0ABY6CMI0</accession>